<keyword evidence="3" id="KW-1185">Reference proteome</keyword>
<dbReference type="AlphaFoldDB" id="A0A6A6JVT4"/>
<evidence type="ECO:0000313" key="2">
    <source>
        <dbReference type="EMBL" id="KAF2280507.1"/>
    </source>
</evidence>
<dbReference type="GeneID" id="54553816"/>
<reference evidence="2" key="1">
    <citation type="journal article" date="2020" name="Stud. Mycol.">
        <title>101 Dothideomycetes genomes: a test case for predicting lifestyles and emergence of pathogens.</title>
        <authorList>
            <person name="Haridas S."/>
            <person name="Albert R."/>
            <person name="Binder M."/>
            <person name="Bloem J."/>
            <person name="Labutti K."/>
            <person name="Salamov A."/>
            <person name="Andreopoulos B."/>
            <person name="Baker S."/>
            <person name="Barry K."/>
            <person name="Bills G."/>
            <person name="Bluhm B."/>
            <person name="Cannon C."/>
            <person name="Castanera R."/>
            <person name="Culley D."/>
            <person name="Daum C."/>
            <person name="Ezra D."/>
            <person name="Gonzalez J."/>
            <person name="Henrissat B."/>
            <person name="Kuo A."/>
            <person name="Liang C."/>
            <person name="Lipzen A."/>
            <person name="Lutzoni F."/>
            <person name="Magnuson J."/>
            <person name="Mondo S."/>
            <person name="Nolan M."/>
            <person name="Ohm R."/>
            <person name="Pangilinan J."/>
            <person name="Park H.-J."/>
            <person name="Ramirez L."/>
            <person name="Alfaro M."/>
            <person name="Sun H."/>
            <person name="Tritt A."/>
            <person name="Yoshinaga Y."/>
            <person name="Zwiers L.-H."/>
            <person name="Turgeon B."/>
            <person name="Goodwin S."/>
            <person name="Spatafora J."/>
            <person name="Crous P."/>
            <person name="Grigoriev I."/>
        </authorList>
    </citation>
    <scope>NUCLEOTIDE SEQUENCE</scope>
    <source>
        <strain evidence="2">CBS 379.55</strain>
    </source>
</reference>
<dbReference type="Proteomes" id="UP000800097">
    <property type="component" value="Unassembled WGS sequence"/>
</dbReference>
<dbReference type="EMBL" id="ML986485">
    <property type="protein sequence ID" value="KAF2280507.1"/>
    <property type="molecule type" value="Genomic_DNA"/>
</dbReference>
<organism evidence="2 3">
    <name type="scientific">Westerdykella ornata</name>
    <dbReference type="NCBI Taxonomy" id="318751"/>
    <lineage>
        <taxon>Eukaryota</taxon>
        <taxon>Fungi</taxon>
        <taxon>Dikarya</taxon>
        <taxon>Ascomycota</taxon>
        <taxon>Pezizomycotina</taxon>
        <taxon>Dothideomycetes</taxon>
        <taxon>Pleosporomycetidae</taxon>
        <taxon>Pleosporales</taxon>
        <taxon>Sporormiaceae</taxon>
        <taxon>Westerdykella</taxon>
    </lineage>
</organism>
<feature type="region of interest" description="Disordered" evidence="1">
    <location>
        <begin position="1"/>
        <end position="103"/>
    </location>
</feature>
<accession>A0A6A6JVT4</accession>
<feature type="compositionally biased region" description="Acidic residues" evidence="1">
    <location>
        <begin position="238"/>
        <end position="252"/>
    </location>
</feature>
<name>A0A6A6JVT4_WESOR</name>
<protein>
    <submittedName>
        <fullName evidence="2">Uncharacterized protein</fullName>
    </submittedName>
</protein>
<proteinExistence type="predicted"/>
<evidence type="ECO:0000256" key="1">
    <source>
        <dbReference type="SAM" id="MobiDB-lite"/>
    </source>
</evidence>
<sequence length="252" mass="27862">MHRYNLRKPRARSSTTVTRESSVTAPSEEHDDSVTAQNEEHSNSVSLDNSDESDARSHQEQEDEDNDSDSPETEEEAPSDSASSSSSSPSSPSCPSSPSSPSTIVSAISEPITHNRIGVPHIIVEIDAWKVDLRVLKQGDCVKLDANVRLEGSHRRVVGSVMRDEVVRWVLDAVDRIIWTPTSETESHGKGRGTEEWWADRVEVETEFSGRPRWVSLLKDGREKGYWEKDRSGGGGDADGEDEAMDMDGNEN</sequence>
<gene>
    <name evidence="2" type="ORF">EI97DRAFT_455397</name>
</gene>
<feature type="compositionally biased region" description="Low complexity" evidence="1">
    <location>
        <begin position="12"/>
        <end position="24"/>
    </location>
</feature>
<dbReference type="RefSeq" id="XP_033658045.1">
    <property type="nucleotide sequence ID" value="XM_033800641.1"/>
</dbReference>
<feature type="region of interest" description="Disordered" evidence="1">
    <location>
        <begin position="225"/>
        <end position="252"/>
    </location>
</feature>
<evidence type="ECO:0000313" key="3">
    <source>
        <dbReference type="Proteomes" id="UP000800097"/>
    </source>
</evidence>
<feature type="compositionally biased region" description="Low complexity" evidence="1">
    <location>
        <begin position="79"/>
        <end position="103"/>
    </location>
</feature>
<feature type="compositionally biased region" description="Acidic residues" evidence="1">
    <location>
        <begin position="61"/>
        <end position="78"/>
    </location>
</feature>
<feature type="compositionally biased region" description="Basic residues" evidence="1">
    <location>
        <begin position="1"/>
        <end position="11"/>
    </location>
</feature>